<keyword evidence="1" id="KW-0732">Signal</keyword>
<feature type="signal peptide" evidence="1">
    <location>
        <begin position="1"/>
        <end position="19"/>
    </location>
</feature>
<dbReference type="Proteomes" id="UP000184327">
    <property type="component" value="Unassembled WGS sequence"/>
</dbReference>
<protein>
    <recommendedName>
        <fullName evidence="4">Transferrin-binding protein B C-lobe/N-lobe beta barrel domain-containing protein</fullName>
    </recommendedName>
</protein>
<reference evidence="2 3" key="1">
    <citation type="submission" date="2016-11" db="EMBL/GenBank/DDBJ databases">
        <authorList>
            <person name="Jaros S."/>
            <person name="Januszkiewicz K."/>
            <person name="Wedrychowicz H."/>
        </authorList>
    </citation>
    <scope>NUCLEOTIDE SEQUENCE [LARGE SCALE GENOMIC DNA]</scope>
    <source>
        <strain evidence="2 3">DSM 16112</strain>
    </source>
</reference>
<gene>
    <name evidence="2" type="ORF">SAMN02745117_00463</name>
</gene>
<evidence type="ECO:0000313" key="2">
    <source>
        <dbReference type="EMBL" id="SHE55431.1"/>
    </source>
</evidence>
<evidence type="ECO:0000313" key="3">
    <source>
        <dbReference type="Proteomes" id="UP000184327"/>
    </source>
</evidence>
<keyword evidence="3" id="KW-1185">Reference proteome</keyword>
<sequence>MRKTLIAAAMLATFGVTQAQTTNVDGGTTASSIISVGISNVNAQPFGPHKPGYPGVSPDGSNYIDLDGISTSSRFVDTVAGFNHYYLPGYTHTAPGGGTVTTHINWVRIPSAGEDVYFGLATNPGSSSHNHAAYHVGDRTGYAVPASNTSYSVGGLLATPGTAANDPVILTGTLSYVASYVSVTGTLSGTNTGSSTVHTLGISATDFSSNGPGTFNGTSTYSSSAGASGSGVSSGHFYGNGVGAGNSTIAGIANSTSGDAYVASFGGKN</sequence>
<organism evidence="2 3">
    <name type="scientific">Lampropedia hyalina DSM 16112</name>
    <dbReference type="NCBI Taxonomy" id="1122156"/>
    <lineage>
        <taxon>Bacteria</taxon>
        <taxon>Pseudomonadati</taxon>
        <taxon>Pseudomonadota</taxon>
        <taxon>Betaproteobacteria</taxon>
        <taxon>Burkholderiales</taxon>
        <taxon>Comamonadaceae</taxon>
        <taxon>Lampropedia</taxon>
    </lineage>
</organism>
<proteinExistence type="predicted"/>
<evidence type="ECO:0008006" key="4">
    <source>
        <dbReference type="Google" id="ProtNLM"/>
    </source>
</evidence>
<dbReference type="EMBL" id="FQUZ01000004">
    <property type="protein sequence ID" value="SHE55431.1"/>
    <property type="molecule type" value="Genomic_DNA"/>
</dbReference>
<evidence type="ECO:0000256" key="1">
    <source>
        <dbReference type="SAM" id="SignalP"/>
    </source>
</evidence>
<name>A0A1M4UF57_9BURK</name>
<dbReference type="AlphaFoldDB" id="A0A1M4UF57"/>
<accession>A0A1M4UF57</accession>
<dbReference type="STRING" id="1122156.SAMN02745117_00463"/>
<feature type="chain" id="PRO_5012454446" description="Transferrin-binding protein B C-lobe/N-lobe beta barrel domain-containing protein" evidence="1">
    <location>
        <begin position="20"/>
        <end position="269"/>
    </location>
</feature>